<protein>
    <submittedName>
        <fullName evidence="2">Uncharacterized protein</fullName>
    </submittedName>
</protein>
<accession>A0A4Y2MR78</accession>
<dbReference type="EMBL" id="BGPR01007702">
    <property type="protein sequence ID" value="GBN28870.1"/>
    <property type="molecule type" value="Genomic_DNA"/>
</dbReference>
<name>A0A4Y2MR78_ARAVE</name>
<dbReference type="AlphaFoldDB" id="A0A4Y2MR78"/>
<feature type="compositionally biased region" description="Polar residues" evidence="1">
    <location>
        <begin position="611"/>
        <end position="625"/>
    </location>
</feature>
<organism evidence="2 3">
    <name type="scientific">Araneus ventricosus</name>
    <name type="common">Orbweaver spider</name>
    <name type="synonym">Epeira ventricosa</name>
    <dbReference type="NCBI Taxonomy" id="182803"/>
    <lineage>
        <taxon>Eukaryota</taxon>
        <taxon>Metazoa</taxon>
        <taxon>Ecdysozoa</taxon>
        <taxon>Arthropoda</taxon>
        <taxon>Chelicerata</taxon>
        <taxon>Arachnida</taxon>
        <taxon>Araneae</taxon>
        <taxon>Araneomorphae</taxon>
        <taxon>Entelegynae</taxon>
        <taxon>Araneoidea</taxon>
        <taxon>Araneidae</taxon>
        <taxon>Araneus</taxon>
    </lineage>
</organism>
<sequence>MAAEFHRKTAALFEEFKKRELHFLNTEVNLNSNVNWRNNVNTPLQEYIQKINKREQETEKTYKDLMRHMEDLGKRTDQMTLKLEKLNALRNVALSSNISALSSTEATYDRPFQSYYSNSLLQTTPKMLSTDVPVSDFHPRIQPDVSFISHSFQHSSSKPNYHSVTTQTEYIFCDNCHFPLILSSETPAPTLNLPARTSDKTVTKENGQNVSHNPARTRENVEFPRETIVTKSVVENNNLVPKSINNFSDPQVKDHDNSILMNERISSGIAEISLKEQELMNEQAGKRMSKSYFDNAVSGDFTNEPVQKRMSESFTDNAVADGVANELVQKRMSKSYIENAVTDEPTKVSVQKRISKNYTDNVVTDEPTNVSVQKRMSESYIDNAVTGDYITHTEEKQYIEIQDNDLLSNDGNFEQTISKSDDESMSREFNFLDSDKSKIPKRQPMHQMSGDTNSQLTEGVKHHENTQLVASYATQSNPNTHLLKVQQTSGSGEKIGVSNKDLSYSVGPPSPSAHSENTSIVSESDSFSEKETPLTATAAYQALLGNVSVAKPKQRSAPISDSDSEDEIENALANAVRRTSHIAFDAAILDPKVEKRKESIAEIKAERNTKSADSVSANKPQNKLSKNTRKGKFLPSCIHPQKIFVSLSTDMVYHKAQRLASQSTNKSYHSCYKIDLWVRQLVVFLECSPISRIKEIKLFILQ</sequence>
<keyword evidence="3" id="KW-1185">Reference proteome</keyword>
<proteinExistence type="predicted"/>
<dbReference type="OrthoDB" id="6426667at2759"/>
<evidence type="ECO:0000256" key="1">
    <source>
        <dbReference type="SAM" id="MobiDB-lite"/>
    </source>
</evidence>
<feature type="region of interest" description="Disordered" evidence="1">
    <location>
        <begin position="604"/>
        <end position="626"/>
    </location>
</feature>
<reference evidence="2 3" key="1">
    <citation type="journal article" date="2019" name="Sci. Rep.">
        <title>Orb-weaving spider Araneus ventricosus genome elucidates the spidroin gene catalogue.</title>
        <authorList>
            <person name="Kono N."/>
            <person name="Nakamura H."/>
            <person name="Ohtoshi R."/>
            <person name="Moran D.A.P."/>
            <person name="Shinohara A."/>
            <person name="Yoshida Y."/>
            <person name="Fujiwara M."/>
            <person name="Mori M."/>
            <person name="Tomita M."/>
            <person name="Arakawa K."/>
        </authorList>
    </citation>
    <scope>NUCLEOTIDE SEQUENCE [LARGE SCALE GENOMIC DNA]</scope>
</reference>
<feature type="compositionally biased region" description="Polar residues" evidence="1">
    <location>
        <begin position="512"/>
        <end position="525"/>
    </location>
</feature>
<dbReference type="Proteomes" id="UP000499080">
    <property type="component" value="Unassembled WGS sequence"/>
</dbReference>
<evidence type="ECO:0000313" key="3">
    <source>
        <dbReference type="Proteomes" id="UP000499080"/>
    </source>
</evidence>
<feature type="region of interest" description="Disordered" evidence="1">
    <location>
        <begin position="487"/>
        <end position="532"/>
    </location>
</feature>
<gene>
    <name evidence="2" type="ORF">AVEN_91893_1</name>
</gene>
<comment type="caution">
    <text evidence="2">The sequence shown here is derived from an EMBL/GenBank/DDBJ whole genome shotgun (WGS) entry which is preliminary data.</text>
</comment>
<feature type="region of interest" description="Disordered" evidence="1">
    <location>
        <begin position="437"/>
        <end position="459"/>
    </location>
</feature>
<evidence type="ECO:0000313" key="2">
    <source>
        <dbReference type="EMBL" id="GBN28870.1"/>
    </source>
</evidence>